<reference evidence="5" key="1">
    <citation type="journal article" date="2019" name="Int. J. Syst. Evol. Microbiol.">
        <title>The Global Catalogue of Microorganisms (GCM) 10K type strain sequencing project: providing services to taxonomists for standard genome sequencing and annotation.</title>
        <authorList>
            <consortium name="The Broad Institute Genomics Platform"/>
            <consortium name="The Broad Institute Genome Sequencing Center for Infectious Disease"/>
            <person name="Wu L."/>
            <person name="Ma J."/>
        </authorList>
    </citation>
    <scope>NUCLEOTIDE SEQUENCE [LARGE SCALE GENOMIC DNA]</scope>
    <source>
        <strain evidence="5">JCM 9933</strain>
    </source>
</reference>
<dbReference type="EMBL" id="BAAAFZ010000018">
    <property type="protein sequence ID" value="GAA0579148.1"/>
    <property type="molecule type" value="Genomic_DNA"/>
</dbReference>
<evidence type="ECO:0000256" key="2">
    <source>
        <dbReference type="SAM" id="Phobius"/>
    </source>
</evidence>
<organism evidence="4 5">
    <name type="scientific">Craurococcus roseus</name>
    <dbReference type="NCBI Taxonomy" id="77585"/>
    <lineage>
        <taxon>Bacteria</taxon>
        <taxon>Pseudomonadati</taxon>
        <taxon>Pseudomonadota</taxon>
        <taxon>Alphaproteobacteria</taxon>
        <taxon>Acetobacterales</taxon>
        <taxon>Acetobacteraceae</taxon>
        <taxon>Craurococcus</taxon>
    </lineage>
</organism>
<feature type="transmembrane region" description="Helical" evidence="2">
    <location>
        <begin position="448"/>
        <end position="469"/>
    </location>
</feature>
<sequence>MSVGPALLRRLGWAAALSLAATALGAASLSRGGGAEAARPAHAPEPDGPGPAFDTRPVARAALRRRTGWGFRLALSASAFGVLVLAFAVGVLLLRGVGVWGNNIPHVWGFDLANYAWWIGVANAASLFAAVLVLRRHGLRTAVNRFAEAAALAAVVAAAFYPVLHLGRPWLAYWVVPYPSVQGFWPQFGSPLVWDLWGILSHVLVTSTFWFVGLIPDLATLRDRAAVRGRVAAARAYGLFALGWRGSVVHWHRHQAAYRMVAALVLPLLLSAQTVVALEFATTVVPGWHQARLVPHIVLTGLPSGLGAVLALAAVLRRTLDLDDLIDDLDMDLLSRLTAAAALASLAVYAHEALAGLVLEDAATREATAARLFGPLAPAWFGAVALVALLPQALWWKRLRTAAWATVPIGVLAAAGVWLDRYSLVVGGVLRERMPEARPLYVPTVDEWALFGGTAALFALALLVFARFLPVVSMFETRHEETEHEREEEER</sequence>
<evidence type="ECO:0000313" key="5">
    <source>
        <dbReference type="Proteomes" id="UP001501588"/>
    </source>
</evidence>
<accession>A0ABP3Q4X2</accession>
<evidence type="ECO:0000256" key="3">
    <source>
        <dbReference type="SAM" id="SignalP"/>
    </source>
</evidence>
<keyword evidence="2" id="KW-0812">Transmembrane</keyword>
<proteinExistence type="predicted"/>
<feature type="transmembrane region" description="Helical" evidence="2">
    <location>
        <begin position="261"/>
        <end position="281"/>
    </location>
</feature>
<gene>
    <name evidence="4" type="primary">nrfD</name>
    <name evidence="4" type="ORF">GCM10009416_16980</name>
</gene>
<dbReference type="Proteomes" id="UP001501588">
    <property type="component" value="Unassembled WGS sequence"/>
</dbReference>
<feature type="transmembrane region" description="Helical" evidence="2">
    <location>
        <begin position="293"/>
        <end position="316"/>
    </location>
</feature>
<feature type="chain" id="PRO_5045868204" evidence="3">
    <location>
        <begin position="27"/>
        <end position="491"/>
    </location>
</feature>
<keyword evidence="5" id="KW-1185">Reference proteome</keyword>
<keyword evidence="2" id="KW-1133">Transmembrane helix</keyword>
<feature type="transmembrane region" description="Helical" evidence="2">
    <location>
        <begin position="196"/>
        <end position="215"/>
    </location>
</feature>
<feature type="transmembrane region" description="Helical" evidence="2">
    <location>
        <begin position="371"/>
        <end position="390"/>
    </location>
</feature>
<feature type="transmembrane region" description="Helical" evidence="2">
    <location>
        <begin position="402"/>
        <end position="419"/>
    </location>
</feature>
<dbReference type="RefSeq" id="WP_343894794.1">
    <property type="nucleotide sequence ID" value="NZ_BAAAFZ010000018.1"/>
</dbReference>
<feature type="transmembrane region" description="Helical" evidence="2">
    <location>
        <begin position="73"/>
        <end position="95"/>
    </location>
</feature>
<dbReference type="PANTHER" id="PTHR43044:SF2">
    <property type="entry name" value="POLYSULPHIDE REDUCTASE NRFD"/>
    <property type="match status" value="1"/>
</dbReference>
<name>A0ABP3Q4X2_9PROT</name>
<evidence type="ECO:0000313" key="4">
    <source>
        <dbReference type="EMBL" id="GAA0579148.1"/>
    </source>
</evidence>
<protein>
    <submittedName>
        <fullName evidence="4">Polysulfide reductase NrfD</fullName>
    </submittedName>
</protein>
<feature type="signal peptide" evidence="3">
    <location>
        <begin position="1"/>
        <end position="26"/>
    </location>
</feature>
<feature type="transmembrane region" description="Helical" evidence="2">
    <location>
        <begin position="115"/>
        <end position="134"/>
    </location>
</feature>
<dbReference type="PANTHER" id="PTHR43044">
    <property type="match status" value="1"/>
</dbReference>
<feature type="region of interest" description="Disordered" evidence="1">
    <location>
        <begin position="35"/>
        <end position="54"/>
    </location>
</feature>
<evidence type="ECO:0000256" key="1">
    <source>
        <dbReference type="SAM" id="MobiDB-lite"/>
    </source>
</evidence>
<feature type="transmembrane region" description="Helical" evidence="2">
    <location>
        <begin position="337"/>
        <end position="359"/>
    </location>
</feature>
<keyword evidence="3" id="KW-0732">Signal</keyword>
<feature type="transmembrane region" description="Helical" evidence="2">
    <location>
        <begin position="146"/>
        <end position="164"/>
    </location>
</feature>
<keyword evidence="2" id="KW-0472">Membrane</keyword>
<comment type="caution">
    <text evidence="4">The sequence shown here is derived from an EMBL/GenBank/DDBJ whole genome shotgun (WGS) entry which is preliminary data.</text>
</comment>